<dbReference type="EMBL" id="CP126101">
    <property type="protein sequence ID" value="WHY49448.1"/>
    <property type="molecule type" value="Genomic_DNA"/>
</dbReference>
<name>A0AAX3WNP3_9BACI</name>
<dbReference type="PIRSF" id="PIRSF016838">
    <property type="entry name" value="PafC"/>
    <property type="match status" value="1"/>
</dbReference>
<evidence type="ECO:0000313" key="5">
    <source>
        <dbReference type="Proteomes" id="UP001178322"/>
    </source>
</evidence>
<dbReference type="InterPro" id="IPR057727">
    <property type="entry name" value="WCX_dom"/>
</dbReference>
<dbReference type="RefSeq" id="WP_283868188.1">
    <property type="nucleotide sequence ID" value="NZ_CP126101.1"/>
</dbReference>
<dbReference type="Gene3D" id="1.10.10.10">
    <property type="entry name" value="Winged helix-like DNA-binding domain superfamily/Winged helix DNA-binding domain"/>
    <property type="match status" value="1"/>
</dbReference>
<dbReference type="InterPro" id="IPR051534">
    <property type="entry name" value="CBASS_pafABC_assoc_protein"/>
</dbReference>
<dbReference type="SUPFAM" id="SSF46785">
    <property type="entry name" value="Winged helix' DNA-binding domain"/>
    <property type="match status" value="1"/>
</dbReference>
<dbReference type="PANTHER" id="PTHR34580:SF9">
    <property type="entry name" value="SLL5097 PROTEIN"/>
    <property type="match status" value="1"/>
</dbReference>
<feature type="domain" description="WCX" evidence="3">
    <location>
        <begin position="229"/>
        <end position="306"/>
    </location>
</feature>
<evidence type="ECO:0000259" key="1">
    <source>
        <dbReference type="Pfam" id="PF08279"/>
    </source>
</evidence>
<evidence type="ECO:0000313" key="4">
    <source>
        <dbReference type="EMBL" id="WHY49448.1"/>
    </source>
</evidence>
<dbReference type="InterPro" id="IPR028349">
    <property type="entry name" value="PafC-like"/>
</dbReference>
<dbReference type="InterPro" id="IPR036390">
    <property type="entry name" value="WH_DNA-bd_sf"/>
</dbReference>
<evidence type="ECO:0000259" key="3">
    <source>
        <dbReference type="Pfam" id="PF25583"/>
    </source>
</evidence>
<dbReference type="PROSITE" id="PS52050">
    <property type="entry name" value="WYL"/>
    <property type="match status" value="1"/>
</dbReference>
<dbReference type="InterPro" id="IPR036388">
    <property type="entry name" value="WH-like_DNA-bd_sf"/>
</dbReference>
<reference evidence="4" key="1">
    <citation type="submission" date="2023-05" db="EMBL/GenBank/DDBJ databases">
        <title>Comparative genomics of Bacillaceae isolates and their secondary metabolite potential.</title>
        <authorList>
            <person name="Song L."/>
            <person name="Nielsen L.J."/>
            <person name="Mohite O."/>
            <person name="Xu X."/>
            <person name="Weber T."/>
            <person name="Kovacs A.T."/>
        </authorList>
    </citation>
    <scope>NUCLEOTIDE SEQUENCE</scope>
    <source>
        <strain evidence="4">LY1</strain>
    </source>
</reference>
<evidence type="ECO:0000259" key="2">
    <source>
        <dbReference type="Pfam" id="PF13280"/>
    </source>
</evidence>
<dbReference type="Pfam" id="PF25583">
    <property type="entry name" value="WCX"/>
    <property type="match status" value="1"/>
</dbReference>
<feature type="domain" description="Helix-turn-helix type 11" evidence="1">
    <location>
        <begin position="6"/>
        <end position="60"/>
    </location>
</feature>
<organism evidence="4 5">
    <name type="scientific">Lysinibacillus pakistanensis</name>
    <dbReference type="NCBI Taxonomy" id="759811"/>
    <lineage>
        <taxon>Bacteria</taxon>
        <taxon>Bacillati</taxon>
        <taxon>Bacillota</taxon>
        <taxon>Bacilli</taxon>
        <taxon>Bacillales</taxon>
        <taxon>Bacillaceae</taxon>
        <taxon>Lysinibacillus</taxon>
    </lineage>
</organism>
<feature type="domain" description="WYL" evidence="2">
    <location>
        <begin position="139"/>
        <end position="203"/>
    </location>
</feature>
<proteinExistence type="predicted"/>
<dbReference type="PANTHER" id="PTHR34580">
    <property type="match status" value="1"/>
</dbReference>
<sequence>MSKAQRLLDILMFVSAKKKFTAQEIADEFKISIRTVHRYMLDLSDMGLPIYAEQGRNGGYTVLSSRMIPPILFTEEEAVSIFFAFQAYNYYRDLPFETEIHSVSRKLYSSLQKEAQQKVDKLQSYVAFWSPKRSIETPLLKDVLEAAIDNKHIRFQYASKKGTTVKYVHPFGVYAQDGLWYMPAFDLTKEKILLFRVDRIHAIIEFENNSKKFLNLQQWFSNTYEINHPIRLHVQLTSEGVRQCKSVPSFEGSIITKEDGSGYIDSLIDEGELHFISSLFYRLGVHAKILEPQALIEKLRQHANDILTMYPQM</sequence>
<protein>
    <submittedName>
        <fullName evidence="4">YafY family protein</fullName>
    </submittedName>
</protein>
<dbReference type="AlphaFoldDB" id="A0AAX3WNP3"/>
<accession>A0AAX3WNP3</accession>
<gene>
    <name evidence="4" type="ORF">QNH24_13955</name>
</gene>
<dbReference type="InterPro" id="IPR013196">
    <property type="entry name" value="HTH_11"/>
</dbReference>
<dbReference type="Proteomes" id="UP001178322">
    <property type="component" value="Chromosome"/>
</dbReference>
<dbReference type="InterPro" id="IPR026881">
    <property type="entry name" value="WYL_dom"/>
</dbReference>
<dbReference type="Pfam" id="PF08279">
    <property type="entry name" value="HTH_11"/>
    <property type="match status" value="1"/>
</dbReference>
<dbReference type="Pfam" id="PF13280">
    <property type="entry name" value="WYL"/>
    <property type="match status" value="1"/>
</dbReference>